<sequence length="211" mass="23971">MRRPHLDAPHRRPARGRRGESRAEHLSGSTEQVTSYRHGSHAARDREPKVWSPELPRPEYVFDTRHDRYPLAVHVFLLDGHGRVLLMRRAGSGYADGQLGLPAGHVDLGETPIECAVREVAEEVGIILDPGRLRACGTMFRRSLEPRVDLFFTASEWDGEPRIREPHKCSELVWADPDALPDDALDFLAQAWADARTGRILREYGFEHSRK</sequence>
<organism evidence="5 6">
    <name type="scientific">Thermobifida alba</name>
    <name type="common">Thermomonospora alba</name>
    <dbReference type="NCBI Taxonomy" id="53522"/>
    <lineage>
        <taxon>Bacteria</taxon>
        <taxon>Bacillati</taxon>
        <taxon>Actinomycetota</taxon>
        <taxon>Actinomycetes</taxon>
        <taxon>Streptosporangiales</taxon>
        <taxon>Nocardiopsidaceae</taxon>
        <taxon>Thermobifida</taxon>
    </lineage>
</organism>
<dbReference type="InterPro" id="IPR015797">
    <property type="entry name" value="NUDIX_hydrolase-like_dom_sf"/>
</dbReference>
<dbReference type="SUPFAM" id="SSF55811">
    <property type="entry name" value="Nudix"/>
    <property type="match status" value="1"/>
</dbReference>
<evidence type="ECO:0000313" key="6">
    <source>
        <dbReference type="Proteomes" id="UP000832041"/>
    </source>
</evidence>
<name>A0ABY4L1V8_THEAE</name>
<dbReference type="PROSITE" id="PS00893">
    <property type="entry name" value="NUDIX_BOX"/>
    <property type="match status" value="1"/>
</dbReference>
<dbReference type="PANTHER" id="PTHR43046">
    <property type="entry name" value="GDP-MANNOSE MANNOSYL HYDROLASE"/>
    <property type="match status" value="1"/>
</dbReference>
<dbReference type="PANTHER" id="PTHR43046:SF16">
    <property type="entry name" value="ADP-RIBOSE PYROPHOSPHATASE YJHB-RELATED"/>
    <property type="match status" value="1"/>
</dbReference>
<feature type="compositionally biased region" description="Basic and acidic residues" evidence="3">
    <location>
        <begin position="1"/>
        <end position="10"/>
    </location>
</feature>
<dbReference type="EMBL" id="CP051627">
    <property type="protein sequence ID" value="UPT20210.1"/>
    <property type="molecule type" value="Genomic_DNA"/>
</dbReference>
<keyword evidence="6" id="KW-1185">Reference proteome</keyword>
<evidence type="ECO:0000259" key="4">
    <source>
        <dbReference type="PROSITE" id="PS51462"/>
    </source>
</evidence>
<protein>
    <submittedName>
        <fullName evidence="5">NUDIX domain-containing protein</fullName>
    </submittedName>
</protein>
<evidence type="ECO:0000256" key="3">
    <source>
        <dbReference type="SAM" id="MobiDB-lite"/>
    </source>
</evidence>
<evidence type="ECO:0000256" key="2">
    <source>
        <dbReference type="ARBA" id="ARBA00022801"/>
    </source>
</evidence>
<dbReference type="Proteomes" id="UP000832041">
    <property type="component" value="Chromosome"/>
</dbReference>
<gene>
    <name evidence="5" type="ORF">FOF52_03875</name>
</gene>
<dbReference type="InterPro" id="IPR000086">
    <property type="entry name" value="NUDIX_hydrolase_dom"/>
</dbReference>
<dbReference type="CDD" id="cd04683">
    <property type="entry name" value="NUDIX_Hydrolase"/>
    <property type="match status" value="1"/>
</dbReference>
<accession>A0ABY4L1V8</accession>
<feature type="region of interest" description="Disordered" evidence="3">
    <location>
        <begin position="1"/>
        <end position="50"/>
    </location>
</feature>
<dbReference type="PROSITE" id="PS51462">
    <property type="entry name" value="NUDIX"/>
    <property type="match status" value="1"/>
</dbReference>
<dbReference type="InterPro" id="IPR020084">
    <property type="entry name" value="NUDIX_hydrolase_CS"/>
</dbReference>
<proteinExistence type="predicted"/>
<dbReference type="Pfam" id="PF00293">
    <property type="entry name" value="NUDIX"/>
    <property type="match status" value="1"/>
</dbReference>
<reference evidence="5 6" key="1">
    <citation type="submission" date="2020-04" db="EMBL/GenBank/DDBJ databases">
        <title>Thermobifida alba genome sequencing and assembly.</title>
        <authorList>
            <person name="Luzics S."/>
            <person name="Horvath B."/>
            <person name="Nagy I."/>
            <person name="Toth A."/>
            <person name="Nagy I."/>
            <person name="Kukolya J."/>
        </authorList>
    </citation>
    <scope>NUCLEOTIDE SEQUENCE [LARGE SCALE GENOMIC DNA]</scope>
    <source>
        <strain evidence="5 6">DSM 43795</strain>
    </source>
</reference>
<keyword evidence="2" id="KW-0378">Hydrolase</keyword>
<dbReference type="Gene3D" id="3.90.79.10">
    <property type="entry name" value="Nucleoside Triphosphate Pyrophosphohydrolase"/>
    <property type="match status" value="1"/>
</dbReference>
<feature type="domain" description="Nudix hydrolase" evidence="4">
    <location>
        <begin position="68"/>
        <end position="202"/>
    </location>
</feature>
<feature type="compositionally biased region" description="Polar residues" evidence="3">
    <location>
        <begin position="27"/>
        <end position="37"/>
    </location>
</feature>
<comment type="cofactor">
    <cofactor evidence="1">
        <name>Mg(2+)</name>
        <dbReference type="ChEBI" id="CHEBI:18420"/>
    </cofactor>
</comment>
<evidence type="ECO:0000256" key="1">
    <source>
        <dbReference type="ARBA" id="ARBA00001946"/>
    </source>
</evidence>
<evidence type="ECO:0000313" key="5">
    <source>
        <dbReference type="EMBL" id="UPT20210.1"/>
    </source>
</evidence>